<feature type="domain" description="Potassium channel" evidence="15">
    <location>
        <begin position="187"/>
        <end position="239"/>
    </location>
</feature>
<comment type="subcellular location">
    <subcellularLocation>
        <location evidence="1">Membrane</location>
        <topology evidence="1">Multi-pass membrane protein</topology>
    </subcellularLocation>
</comment>
<evidence type="ECO:0000256" key="6">
    <source>
        <dbReference type="ARBA" id="ARBA00022958"/>
    </source>
</evidence>
<keyword evidence="2" id="KW-0813">Transport</keyword>
<dbReference type="GO" id="GO:0005267">
    <property type="term" value="F:potassium channel activity"/>
    <property type="evidence" value="ECO:0007669"/>
    <property type="project" value="UniProtKB-KW"/>
</dbReference>
<dbReference type="InterPro" id="IPR047871">
    <property type="entry name" value="K_chnl_Slo-like"/>
</dbReference>
<keyword evidence="18" id="KW-1185">Reference proteome</keyword>
<comment type="caution">
    <text evidence="17">The sequence shown here is derived from an EMBL/GenBank/DDBJ whole genome shotgun (WGS) entry which is preliminary data.</text>
</comment>
<keyword evidence="4 13" id="KW-0812">Transmembrane</keyword>
<dbReference type="AlphaFoldDB" id="A0AAE0H0L3"/>
<evidence type="ECO:0000259" key="14">
    <source>
        <dbReference type="Pfam" id="PF03493"/>
    </source>
</evidence>
<evidence type="ECO:0008006" key="19">
    <source>
        <dbReference type="Google" id="ProtNLM"/>
    </source>
</evidence>
<feature type="domain" description="Calcium-activated potassium channel BK alpha subunit" evidence="14">
    <location>
        <begin position="417"/>
        <end position="503"/>
    </location>
</feature>
<keyword evidence="9 13" id="KW-0472">Membrane</keyword>
<dbReference type="InterPro" id="IPR003929">
    <property type="entry name" value="K_chnl_BK_asu"/>
</dbReference>
<evidence type="ECO:0000256" key="13">
    <source>
        <dbReference type="SAM" id="Phobius"/>
    </source>
</evidence>
<evidence type="ECO:0000256" key="2">
    <source>
        <dbReference type="ARBA" id="ARBA00022448"/>
    </source>
</evidence>
<feature type="domain" description="RCK N-terminal" evidence="16">
    <location>
        <begin position="729"/>
        <end position="843"/>
    </location>
</feature>
<dbReference type="InterPro" id="IPR013099">
    <property type="entry name" value="K_chnl_dom"/>
</dbReference>
<evidence type="ECO:0000259" key="16">
    <source>
        <dbReference type="Pfam" id="PF22614"/>
    </source>
</evidence>
<accession>A0AAE0H0L3</accession>
<evidence type="ECO:0000256" key="7">
    <source>
        <dbReference type="ARBA" id="ARBA00022989"/>
    </source>
</evidence>
<keyword evidence="3" id="KW-0633">Potassium transport</keyword>
<reference evidence="17 18" key="1">
    <citation type="journal article" date="2015" name="Genome Biol. Evol.">
        <title>Comparative Genomics of a Bacterivorous Green Alga Reveals Evolutionary Causalities and Consequences of Phago-Mixotrophic Mode of Nutrition.</title>
        <authorList>
            <person name="Burns J.A."/>
            <person name="Paasch A."/>
            <person name="Narechania A."/>
            <person name="Kim E."/>
        </authorList>
    </citation>
    <scope>NUCLEOTIDE SEQUENCE [LARGE SCALE GENOMIC DNA]</scope>
    <source>
        <strain evidence="17 18">PLY_AMNH</strain>
    </source>
</reference>
<dbReference type="PANTHER" id="PTHR10027:SF10">
    <property type="entry name" value="SLOWPOKE 2, ISOFORM D"/>
    <property type="match status" value="1"/>
</dbReference>
<evidence type="ECO:0000256" key="12">
    <source>
        <dbReference type="SAM" id="MobiDB-lite"/>
    </source>
</evidence>
<keyword evidence="7 13" id="KW-1133">Transmembrane helix</keyword>
<dbReference type="GO" id="GO:0016020">
    <property type="term" value="C:membrane"/>
    <property type="evidence" value="ECO:0007669"/>
    <property type="project" value="UniProtKB-SubCell"/>
</dbReference>
<keyword evidence="5" id="KW-0631">Potassium channel</keyword>
<evidence type="ECO:0000256" key="9">
    <source>
        <dbReference type="ARBA" id="ARBA00023136"/>
    </source>
</evidence>
<feature type="transmembrane region" description="Helical" evidence="13">
    <location>
        <begin position="197"/>
        <end position="214"/>
    </location>
</feature>
<dbReference type="Gene3D" id="1.10.287.70">
    <property type="match status" value="1"/>
</dbReference>
<gene>
    <name evidence="17" type="ORF">CYMTET_4832</name>
</gene>
<evidence type="ECO:0000256" key="1">
    <source>
        <dbReference type="ARBA" id="ARBA00004141"/>
    </source>
</evidence>
<feature type="region of interest" description="Disordered" evidence="12">
    <location>
        <begin position="1135"/>
        <end position="1160"/>
    </location>
</feature>
<keyword evidence="8" id="KW-0406">Ion transport</keyword>
<name>A0AAE0H0L3_9CHLO</name>
<dbReference type="SUPFAM" id="SSF81324">
    <property type="entry name" value="Voltage-gated potassium channels"/>
    <property type="match status" value="1"/>
</dbReference>
<feature type="transmembrane region" description="Helical" evidence="13">
    <location>
        <begin position="157"/>
        <end position="177"/>
    </location>
</feature>
<dbReference type="EMBL" id="LGRX02000771">
    <property type="protein sequence ID" value="KAK3287667.1"/>
    <property type="molecule type" value="Genomic_DNA"/>
</dbReference>
<feature type="compositionally biased region" description="Basic and acidic residues" evidence="12">
    <location>
        <begin position="1043"/>
        <end position="1058"/>
    </location>
</feature>
<evidence type="ECO:0000256" key="11">
    <source>
        <dbReference type="ARBA" id="ARBA00034430"/>
    </source>
</evidence>
<feature type="domain" description="RCK N-terminal" evidence="16">
    <location>
        <begin position="268"/>
        <end position="392"/>
    </location>
</feature>
<dbReference type="PANTHER" id="PTHR10027">
    <property type="entry name" value="CALCIUM-ACTIVATED POTASSIUM CHANNEL ALPHA CHAIN"/>
    <property type="match status" value="1"/>
</dbReference>
<sequence length="1263" mass="141867">MSMLPDDVPDSYNFDVVVDASWTLCFRQIRLCIFWHCVVVGLAFPLSRWYDKHIKTPTEAGRYHEWKNKLLGDKVQAPDTDYISFSLILGTLNTLFSAYTVCCWVDSVSTWLSFSYFRVFSLYRHACNIFFLHSQSVNRNVLLIDLNEISQQVIKTVLKFIAMIVIMAGSMFVLEMLGDIEGLEDTFFHAEMGEISFASMIYMIMITISTVGYGDLSPTTLLGRILIMGCILYGVVFFSRETARLLELQQLENTGKGRYIPCRKGQDSKHVVVFGGAIERDCSKIVQTLLTELCDPHNSTSGPDVSPEVVLMGNSEPPESLRKLLKSTATYADKVFLLQGSVFNEEDMERCRLKECKMLFVLPNLNTSNPDDEDRFGIMLIANILKVHPDIHFRLILLRPQSRILAQRFKIRREVCFAIYEFKAHVLAQNVRCLGISTMLLGLAQAPKAVPSWVYEHYPWIAKFEEAARHKVFGAQLRTAYAGRAFNESAKKVYAKTGALLVACQIEGRIFTNPGSDFNVDSSTVVFLIAQSEEQIESVITAGQKWRANFSTARRTMMKTVRDTKMSFRANSFSAKGRYALGGNGIVENDTAHGTVPPWVEGSSRDLMPGFVGPDAMDSSLNRSPTMKKHINEKKKQKKLRQSFVGHSCFQRPRVLSRFAQAENCEQEREEEPSSSTDGSFHLPGATVNKLQQKQSAALNFHGAANVLRAFQPKSVPVGQLLPAVMKSNHGHIVILAVGELLTQQMVAFIKPLRSPYMMVWQEIVIVTNIHLPDNLFNTFKGVHIVHGAPHQYEALAKAALEDAFRVIILDGYTPKMEPAMMAMEKSLLDQNTIVCNSVLQSYLEHFPDHSVSALSVLHNPECIKQLDNQDISIEPDDGPENQTMTRSRASVRRRRKGNNTRLARKQKRPAHFIMHRIASTLSGTVMQKRPPLRRVLPPHLHPQFVSGCSMPLSDLVSWFAHEYHTPGFMELMEAFLLPETGGMDENNVMPSMLWMVATTELQHYDTWEEVVNFCMEGGAIPMALSRSIAEDLEISGGEDGETQDHSSGRAHQPDKASLKRFVVTNPPKGEKLALHDQVLVLASPRWAYTHCISLSIIEMFHVARETTNVKKVLWAWRDYVHNATLERRLSMGAESEHGEFGGGLTELATGTTKSEPSTGVELENRKLISSLLQLINKHKKGSSPTKQRRKFACTEERLISRIVGDTSDRSEGKMQDPANRFRCERKASTHALGANIAQISFARSIKNGEKESGMAKGGVENM</sequence>
<evidence type="ECO:0000256" key="3">
    <source>
        <dbReference type="ARBA" id="ARBA00022538"/>
    </source>
</evidence>
<dbReference type="Proteomes" id="UP001190700">
    <property type="component" value="Unassembled WGS sequence"/>
</dbReference>
<evidence type="ECO:0000256" key="8">
    <source>
        <dbReference type="ARBA" id="ARBA00023065"/>
    </source>
</evidence>
<evidence type="ECO:0000313" key="18">
    <source>
        <dbReference type="Proteomes" id="UP001190700"/>
    </source>
</evidence>
<evidence type="ECO:0000256" key="5">
    <source>
        <dbReference type="ARBA" id="ARBA00022826"/>
    </source>
</evidence>
<feature type="region of interest" description="Disordered" evidence="12">
    <location>
        <begin position="873"/>
        <end position="906"/>
    </location>
</feature>
<feature type="compositionally biased region" description="Basic residues" evidence="12">
    <location>
        <begin position="890"/>
        <end position="906"/>
    </location>
</feature>
<organism evidence="17 18">
    <name type="scientific">Cymbomonas tetramitiformis</name>
    <dbReference type="NCBI Taxonomy" id="36881"/>
    <lineage>
        <taxon>Eukaryota</taxon>
        <taxon>Viridiplantae</taxon>
        <taxon>Chlorophyta</taxon>
        <taxon>Pyramimonadophyceae</taxon>
        <taxon>Pyramimonadales</taxon>
        <taxon>Pyramimonadaceae</taxon>
        <taxon>Cymbomonas</taxon>
    </lineage>
</organism>
<dbReference type="Pfam" id="PF22614">
    <property type="entry name" value="Slo-like_RCK"/>
    <property type="match status" value="2"/>
</dbReference>
<feature type="region of interest" description="Disordered" evidence="12">
    <location>
        <begin position="1037"/>
        <end position="1059"/>
    </location>
</feature>
<keyword evidence="6" id="KW-0630">Potassium</keyword>
<keyword evidence="10" id="KW-0407">Ion channel</keyword>
<dbReference type="InterPro" id="IPR003148">
    <property type="entry name" value="RCK_N"/>
</dbReference>
<dbReference type="Pfam" id="PF07885">
    <property type="entry name" value="Ion_trans_2"/>
    <property type="match status" value="1"/>
</dbReference>
<evidence type="ECO:0000313" key="17">
    <source>
        <dbReference type="EMBL" id="KAK3287667.1"/>
    </source>
</evidence>
<comment type="catalytic activity">
    <reaction evidence="11">
        <text>K(+)(in) = K(+)(out)</text>
        <dbReference type="Rhea" id="RHEA:29463"/>
        <dbReference type="ChEBI" id="CHEBI:29103"/>
    </reaction>
</comment>
<evidence type="ECO:0000259" key="15">
    <source>
        <dbReference type="Pfam" id="PF07885"/>
    </source>
</evidence>
<feature type="transmembrane region" description="Helical" evidence="13">
    <location>
        <begin position="221"/>
        <end position="239"/>
    </location>
</feature>
<evidence type="ECO:0000256" key="4">
    <source>
        <dbReference type="ARBA" id="ARBA00022692"/>
    </source>
</evidence>
<dbReference type="Pfam" id="PF03493">
    <property type="entry name" value="BK_channel_a"/>
    <property type="match status" value="1"/>
</dbReference>
<evidence type="ECO:0000256" key="10">
    <source>
        <dbReference type="ARBA" id="ARBA00023303"/>
    </source>
</evidence>
<protein>
    <recommendedName>
        <fullName evidence="19">Calcium-activated potassium channel subunit alpha-1</fullName>
    </recommendedName>
</protein>
<proteinExistence type="predicted"/>
<dbReference type="Gene3D" id="3.40.50.720">
    <property type="entry name" value="NAD(P)-binding Rossmann-like Domain"/>
    <property type="match status" value="2"/>
</dbReference>